<proteinExistence type="predicted"/>
<name>U5T0T1_9GAMM</name>
<dbReference type="PANTHER" id="PTHR33162">
    <property type="entry name" value="SEC-INDEPENDENT PROTEIN TRANSLOCASE PROTEIN TATA, CHLOROPLASTIC"/>
    <property type="match status" value="1"/>
</dbReference>
<dbReference type="Pfam" id="PF02416">
    <property type="entry name" value="TatA_B_E"/>
    <property type="match status" value="1"/>
</dbReference>
<sequence>MLDVSFWELLIIGAIALVVVGPERLPRLMRTLGLWAGRARASFQSIRDEVEREVNVDGVRQTRQAIDREANEAKRRVTDAVGEVEKPAATSQETESSTSKSGGDESR</sequence>
<dbReference type="STRING" id="1335757.SPICUR_00350"/>
<evidence type="ECO:0000313" key="12">
    <source>
        <dbReference type="Proteomes" id="UP000017640"/>
    </source>
</evidence>
<dbReference type="RefSeq" id="WP_023364875.1">
    <property type="nucleotide sequence ID" value="NC_022664.1"/>
</dbReference>
<protein>
    <recommendedName>
        <fullName evidence="13">Sec-independent protein translocase protein TatB</fullName>
    </recommendedName>
</protein>
<keyword evidence="7" id="KW-0811">Translocation</keyword>
<keyword evidence="5" id="KW-0653">Protein transport</keyword>
<evidence type="ECO:0000256" key="1">
    <source>
        <dbReference type="ARBA" id="ARBA00004167"/>
    </source>
</evidence>
<evidence type="ECO:0008006" key="13">
    <source>
        <dbReference type="Google" id="ProtNLM"/>
    </source>
</evidence>
<keyword evidence="2" id="KW-0813">Transport</keyword>
<evidence type="ECO:0000313" key="11">
    <source>
        <dbReference type="EMBL" id="AGY91099.1"/>
    </source>
</evidence>
<dbReference type="HOGENOM" id="CLU_086034_1_1_6"/>
<comment type="subcellular location">
    <subcellularLocation>
        <location evidence="1">Membrane</location>
        <topology evidence="1">Single-pass membrane protein</topology>
    </subcellularLocation>
</comment>
<evidence type="ECO:0000256" key="6">
    <source>
        <dbReference type="ARBA" id="ARBA00022989"/>
    </source>
</evidence>
<dbReference type="NCBIfam" id="TIGR01410">
    <property type="entry name" value="tatB"/>
    <property type="match status" value="1"/>
</dbReference>
<evidence type="ECO:0000256" key="9">
    <source>
        <dbReference type="SAM" id="MobiDB-lite"/>
    </source>
</evidence>
<organism evidence="11 12">
    <name type="scientific">Spiribacter curvatus</name>
    <dbReference type="NCBI Taxonomy" id="1335757"/>
    <lineage>
        <taxon>Bacteria</taxon>
        <taxon>Pseudomonadati</taxon>
        <taxon>Pseudomonadota</taxon>
        <taxon>Gammaproteobacteria</taxon>
        <taxon>Chromatiales</taxon>
        <taxon>Ectothiorhodospiraceae</taxon>
        <taxon>Spiribacter</taxon>
    </lineage>
</organism>
<dbReference type="InterPro" id="IPR003369">
    <property type="entry name" value="TatA/B/E"/>
</dbReference>
<keyword evidence="6 10" id="KW-1133">Transmembrane helix</keyword>
<keyword evidence="4 10" id="KW-0812">Transmembrane</keyword>
<keyword evidence="3" id="KW-1003">Cell membrane</keyword>
<dbReference type="Proteomes" id="UP000017640">
    <property type="component" value="Chromosome"/>
</dbReference>
<dbReference type="Gene3D" id="1.20.5.3310">
    <property type="match status" value="1"/>
</dbReference>
<evidence type="ECO:0000256" key="5">
    <source>
        <dbReference type="ARBA" id="ARBA00022927"/>
    </source>
</evidence>
<feature type="compositionally biased region" description="Basic and acidic residues" evidence="9">
    <location>
        <begin position="65"/>
        <end position="86"/>
    </location>
</feature>
<dbReference type="PRINTS" id="PR01506">
    <property type="entry name" value="TATBPROTEIN"/>
</dbReference>
<evidence type="ECO:0000256" key="4">
    <source>
        <dbReference type="ARBA" id="ARBA00022692"/>
    </source>
</evidence>
<feature type="transmembrane region" description="Helical" evidence="10">
    <location>
        <begin position="6"/>
        <end position="22"/>
    </location>
</feature>
<dbReference type="GO" id="GO:0008320">
    <property type="term" value="F:protein transmembrane transporter activity"/>
    <property type="evidence" value="ECO:0007669"/>
    <property type="project" value="InterPro"/>
</dbReference>
<keyword evidence="8 10" id="KW-0472">Membrane</keyword>
<evidence type="ECO:0000256" key="2">
    <source>
        <dbReference type="ARBA" id="ARBA00022448"/>
    </source>
</evidence>
<dbReference type="GO" id="GO:0043953">
    <property type="term" value="P:protein transport by the Tat complex"/>
    <property type="evidence" value="ECO:0007669"/>
    <property type="project" value="InterPro"/>
</dbReference>
<evidence type="ECO:0000256" key="8">
    <source>
        <dbReference type="ARBA" id="ARBA00023136"/>
    </source>
</evidence>
<dbReference type="PATRIC" id="fig|1335757.3.peg.70"/>
<evidence type="ECO:0000256" key="10">
    <source>
        <dbReference type="SAM" id="Phobius"/>
    </source>
</evidence>
<dbReference type="eggNOG" id="COG1826">
    <property type="taxonomic scope" value="Bacteria"/>
</dbReference>
<keyword evidence="12" id="KW-1185">Reference proteome</keyword>
<dbReference type="PANTHER" id="PTHR33162:SF1">
    <property type="entry name" value="SEC-INDEPENDENT PROTEIN TRANSLOCASE PROTEIN TATA, CHLOROPLASTIC"/>
    <property type="match status" value="1"/>
</dbReference>
<dbReference type="InterPro" id="IPR018448">
    <property type="entry name" value="TatB"/>
</dbReference>
<evidence type="ECO:0000256" key="7">
    <source>
        <dbReference type="ARBA" id="ARBA00023010"/>
    </source>
</evidence>
<dbReference type="OrthoDB" id="9816005at2"/>
<dbReference type="EMBL" id="CP005990">
    <property type="protein sequence ID" value="AGY91099.1"/>
    <property type="molecule type" value="Genomic_DNA"/>
</dbReference>
<dbReference type="AlphaFoldDB" id="U5T0T1"/>
<accession>U5T0T1</accession>
<reference evidence="11 12" key="1">
    <citation type="journal article" date="2013" name="BMC Genomics">
        <title>Genomes of "Spiribacter", a streamlined, successful halophilic bacterium.</title>
        <authorList>
            <person name="Lopez-Perez M."/>
            <person name="Ghai R."/>
            <person name="Leon M.J."/>
            <person name="Rodriguez-Olmos A."/>
            <person name="Copa-Patino J.L."/>
            <person name="Soliveri J."/>
            <person name="Sanchez-Porro C."/>
            <person name="Ventosa A."/>
            <person name="Rodriguez-Valera F."/>
        </authorList>
    </citation>
    <scope>NUCLEOTIDE SEQUENCE [LARGE SCALE GENOMIC DNA]</scope>
    <source>
        <strain evidence="11 12">UAH-SP71</strain>
    </source>
</reference>
<dbReference type="GO" id="GO:0016020">
    <property type="term" value="C:membrane"/>
    <property type="evidence" value="ECO:0007669"/>
    <property type="project" value="UniProtKB-SubCell"/>
</dbReference>
<feature type="region of interest" description="Disordered" evidence="9">
    <location>
        <begin position="65"/>
        <end position="107"/>
    </location>
</feature>
<feature type="compositionally biased region" description="Low complexity" evidence="9">
    <location>
        <begin position="90"/>
        <end position="101"/>
    </location>
</feature>
<dbReference type="KEGG" id="spiu:SPICUR_00350"/>
<evidence type="ECO:0000256" key="3">
    <source>
        <dbReference type="ARBA" id="ARBA00022475"/>
    </source>
</evidence>
<gene>
    <name evidence="11" type="ORF">SPICUR_00350</name>
</gene>